<name>A0A432AXF4_CHLPH</name>
<evidence type="ECO:0000256" key="5">
    <source>
        <dbReference type="ARBA" id="ARBA00022692"/>
    </source>
</evidence>
<evidence type="ECO:0000256" key="10">
    <source>
        <dbReference type="HAMAP-Rule" id="MF_00115"/>
    </source>
</evidence>
<keyword evidence="7 10" id="KW-0406">Ion transport</keyword>
<feature type="transmembrane region" description="Helical" evidence="10">
    <location>
        <begin position="84"/>
        <end position="105"/>
    </location>
</feature>
<evidence type="ECO:0000256" key="7">
    <source>
        <dbReference type="ARBA" id="ARBA00023065"/>
    </source>
</evidence>
<dbReference type="SUPFAM" id="SSF81330">
    <property type="entry name" value="Gated mechanosensitive channel"/>
    <property type="match status" value="1"/>
</dbReference>
<dbReference type="PANTHER" id="PTHR30266">
    <property type="entry name" value="MECHANOSENSITIVE CHANNEL MSCL"/>
    <property type="match status" value="1"/>
</dbReference>
<comment type="subcellular location">
    <subcellularLocation>
        <location evidence="1 10">Cell membrane</location>
        <topology evidence="1 10">Multi-pass membrane protein</topology>
    </subcellularLocation>
</comment>
<dbReference type="Gene3D" id="1.10.1200.120">
    <property type="entry name" value="Large-conductance mechanosensitive channel, MscL, domain 1"/>
    <property type="match status" value="1"/>
</dbReference>
<reference evidence="11 14" key="2">
    <citation type="submission" date="2019-11" db="EMBL/GenBank/DDBJ databases">
        <title>Green- and brown-colored morphotypes of Chlorobia in the stratified aquatic ecosystems of Kandalaksha Gulf (White Sea): A model for study of the accessory genome evolution.</title>
        <authorList>
            <person name="Grouzdev D.S."/>
        </authorList>
    </citation>
    <scope>NUCLEOTIDE SEQUENCE [LARGE SCALE GENOMIC DNA]</scope>
    <source>
        <strain evidence="11 14">ZM</strain>
    </source>
</reference>
<keyword evidence="6 10" id="KW-1133">Transmembrane helix</keyword>
<evidence type="ECO:0000256" key="4">
    <source>
        <dbReference type="ARBA" id="ARBA00022475"/>
    </source>
</evidence>
<dbReference type="EMBL" id="RXYK01000001">
    <property type="protein sequence ID" value="RTY40015.1"/>
    <property type="molecule type" value="Genomic_DNA"/>
</dbReference>
<evidence type="ECO:0000313" key="13">
    <source>
        <dbReference type="Proteomes" id="UP000279908"/>
    </source>
</evidence>
<evidence type="ECO:0000256" key="1">
    <source>
        <dbReference type="ARBA" id="ARBA00004651"/>
    </source>
</evidence>
<proteinExistence type="inferred from homology"/>
<evidence type="ECO:0000256" key="8">
    <source>
        <dbReference type="ARBA" id="ARBA00023136"/>
    </source>
</evidence>
<dbReference type="PROSITE" id="PS01327">
    <property type="entry name" value="MSCL"/>
    <property type="match status" value="1"/>
</dbReference>
<dbReference type="Proteomes" id="UP000279908">
    <property type="component" value="Unassembled WGS sequence"/>
</dbReference>
<dbReference type="AlphaFoldDB" id="A0A432AXF4"/>
<evidence type="ECO:0000256" key="2">
    <source>
        <dbReference type="ARBA" id="ARBA00007254"/>
    </source>
</evidence>
<dbReference type="Proteomes" id="UP000489351">
    <property type="component" value="Unassembled WGS sequence"/>
</dbReference>
<keyword evidence="8 10" id="KW-0472">Membrane</keyword>
<accession>A0A432AXF4</accession>
<dbReference type="InterPro" id="IPR019823">
    <property type="entry name" value="Mechanosensitive_channel_CS"/>
</dbReference>
<evidence type="ECO:0000256" key="3">
    <source>
        <dbReference type="ARBA" id="ARBA00022448"/>
    </source>
</evidence>
<comment type="caution">
    <text evidence="12">The sequence shown here is derived from an EMBL/GenBank/DDBJ whole genome shotgun (WGS) entry which is preliminary data.</text>
</comment>
<evidence type="ECO:0000313" key="12">
    <source>
        <dbReference type="EMBL" id="RTY40015.1"/>
    </source>
</evidence>
<gene>
    <name evidence="10 12" type="primary">mscL</name>
    <name evidence="12" type="ORF">EKD02_01055</name>
    <name evidence="11" type="ORF">GJ685_04360</name>
</gene>
<dbReference type="RefSeq" id="WP_126383397.1">
    <property type="nucleotide sequence ID" value="NZ_RXYK01000001.1"/>
</dbReference>
<dbReference type="NCBIfam" id="TIGR00220">
    <property type="entry name" value="mscL"/>
    <property type="match status" value="1"/>
</dbReference>
<dbReference type="HAMAP" id="MF_00115">
    <property type="entry name" value="MscL"/>
    <property type="match status" value="1"/>
</dbReference>
<comment type="subunit">
    <text evidence="10">Homopentamer.</text>
</comment>
<keyword evidence="5 10" id="KW-0812">Transmembrane</keyword>
<evidence type="ECO:0000256" key="6">
    <source>
        <dbReference type="ARBA" id="ARBA00022989"/>
    </source>
</evidence>
<keyword evidence="14" id="KW-1185">Reference proteome</keyword>
<dbReference type="InterPro" id="IPR036019">
    <property type="entry name" value="MscL_channel"/>
</dbReference>
<reference evidence="12 13" key="1">
    <citation type="submission" date="2018-12" db="EMBL/GenBank/DDBJ databases">
        <authorList>
            <person name="Lunina O.N."/>
            <person name="Grouzdev D.S."/>
            <person name="Gorlenko V.M."/>
            <person name="Savvichev A.S."/>
        </authorList>
    </citation>
    <scope>NUCLEOTIDE SEQUENCE [LARGE SCALE GENOMIC DNA]</scope>
    <source>
        <strain evidence="12 13">BrKhr-17</strain>
    </source>
</reference>
<dbReference type="InterPro" id="IPR037673">
    <property type="entry name" value="MSC/AndL"/>
</dbReference>
<dbReference type="NCBIfam" id="NF001843">
    <property type="entry name" value="PRK00567.1-4"/>
    <property type="match status" value="1"/>
</dbReference>
<keyword evidence="9 10" id="KW-0407">Ion channel</keyword>
<evidence type="ECO:0000313" key="11">
    <source>
        <dbReference type="EMBL" id="MWV54298.1"/>
    </source>
</evidence>
<keyword evidence="4 10" id="KW-1003">Cell membrane</keyword>
<comment type="similarity">
    <text evidence="2 10">Belongs to the MscL family.</text>
</comment>
<dbReference type="PRINTS" id="PR01264">
    <property type="entry name" value="MECHCHANNEL"/>
</dbReference>
<keyword evidence="3 10" id="KW-0813">Transport</keyword>
<feature type="transmembrane region" description="Helical" evidence="10">
    <location>
        <begin position="12"/>
        <end position="31"/>
    </location>
</feature>
<dbReference type="InterPro" id="IPR001185">
    <property type="entry name" value="MS_channel"/>
</dbReference>
<dbReference type="GO" id="GO:0005886">
    <property type="term" value="C:plasma membrane"/>
    <property type="evidence" value="ECO:0007669"/>
    <property type="project" value="UniProtKB-SubCell"/>
</dbReference>
<dbReference type="EMBL" id="WUBZ01000010">
    <property type="protein sequence ID" value="MWV54298.1"/>
    <property type="molecule type" value="Genomic_DNA"/>
</dbReference>
<dbReference type="PANTHER" id="PTHR30266:SF2">
    <property type="entry name" value="LARGE-CONDUCTANCE MECHANOSENSITIVE CHANNEL"/>
    <property type="match status" value="1"/>
</dbReference>
<organism evidence="12 13">
    <name type="scientific">Chlorobium phaeovibrioides</name>
    <dbReference type="NCBI Taxonomy" id="1094"/>
    <lineage>
        <taxon>Bacteria</taxon>
        <taxon>Pseudomonadati</taxon>
        <taxon>Chlorobiota</taxon>
        <taxon>Chlorobiia</taxon>
        <taxon>Chlorobiales</taxon>
        <taxon>Chlorobiaceae</taxon>
        <taxon>Chlorobium/Pelodictyon group</taxon>
        <taxon>Chlorobium</taxon>
    </lineage>
</organism>
<sequence length="149" mass="15844">MMKQFKEFAVRGNVVDMAVGIIVGGAFGKLVNTLVSDVMMPPLGFLTGGVDFANLYFVLSEGSTPGPYAALEQARAAGAVTVNYGLFINAMISFIIMAFAVYLLVRGINSLRRKEEAAPPPSTKQCPFCLSTVPLKATRCPACTSGLEK</sequence>
<dbReference type="Pfam" id="PF01741">
    <property type="entry name" value="MscL"/>
    <property type="match status" value="1"/>
</dbReference>
<evidence type="ECO:0000256" key="9">
    <source>
        <dbReference type="ARBA" id="ARBA00023303"/>
    </source>
</evidence>
<evidence type="ECO:0000313" key="14">
    <source>
        <dbReference type="Proteomes" id="UP000489351"/>
    </source>
</evidence>
<dbReference type="GO" id="GO:0008381">
    <property type="term" value="F:mechanosensitive monoatomic ion channel activity"/>
    <property type="evidence" value="ECO:0007669"/>
    <property type="project" value="UniProtKB-UniRule"/>
</dbReference>
<protein>
    <recommendedName>
        <fullName evidence="10">Large-conductance mechanosensitive channel</fullName>
    </recommendedName>
</protein>
<comment type="function">
    <text evidence="10">Channel that opens in response to stretch forces in the membrane lipid bilayer. May participate in the regulation of osmotic pressure changes within the cell.</text>
</comment>